<protein>
    <submittedName>
        <fullName evidence="1">Uncharacterized protein</fullName>
    </submittedName>
</protein>
<dbReference type="Proteomes" id="UP001164746">
    <property type="component" value="Chromosome 16"/>
</dbReference>
<evidence type="ECO:0000313" key="2">
    <source>
        <dbReference type="Proteomes" id="UP001164746"/>
    </source>
</evidence>
<accession>A0ABY7G6A0</accession>
<sequence>IFNNLDHAAKWLHIAAIKIMVFNGKGEITSDNMSILNGDIIKKAQISKTFAETLLMNLLWQINTLRDICRYLLLVQNMIGMISKTDEVMTNTCSFDVYKSHILGKKNALNEFMLSWQRLIQQTEDIRFLSLLSQFDKLISEAKRYHVNFVEEYMQALYKEKDALLFQKYLSGLQSDDVEIDGIDHEVCFLCGSKKRQVVVECCKKEIVSKQKRSLAARRYTLLKTIDGVPSEQNVYKAKNPQDFTVEFRSGEETTNACFKETLTFQPDFKRLTFEIPKQNGPVDVTIHLNQPDEYLEFRLQAKHIDVAILGKNEEELQSWKEEDCARDLIAKGVLPQPNILRSLCSHYGRKSEIITDICTNICAVIRLSLDENLNGATIHLIYPAFQEEDECAIIFVILLESDLDAIDVQFGYQCEILLKRNNRPELHYVSEETLERKMTLPLEQQKKLQDTISEHCGQLFEEHKHLSIITTSAIKSKGFLRRGCTEITNITPVIRFCVRVKGYIPLNEDKFSPVYNGFSTDVIEGEFIPFAGKATDRLQQLQLGCEISRNSTLGGTLGGFALHPTYGFCGFTCAHALLYPEEMDILVKKFIIGYNNWPGNTNYRYEEGQCASDFTKKEAFWKFGCASNATRGFLVRPETAWCRFNCGLYLANMFTVSGEFACKGDSGALVFRDGDPIRMKCVGIVEGGQDETMTLSESGTISRALGLIAVAGLEHCLRVFRQNFFKPSGQLTPSSNFSS</sequence>
<organism evidence="1 2">
    <name type="scientific">Mya arenaria</name>
    <name type="common">Soft-shell clam</name>
    <dbReference type="NCBI Taxonomy" id="6604"/>
    <lineage>
        <taxon>Eukaryota</taxon>
        <taxon>Metazoa</taxon>
        <taxon>Spiralia</taxon>
        <taxon>Lophotrochozoa</taxon>
        <taxon>Mollusca</taxon>
        <taxon>Bivalvia</taxon>
        <taxon>Autobranchia</taxon>
        <taxon>Heteroconchia</taxon>
        <taxon>Euheterodonta</taxon>
        <taxon>Imparidentia</taxon>
        <taxon>Neoheterodontei</taxon>
        <taxon>Myida</taxon>
        <taxon>Myoidea</taxon>
        <taxon>Myidae</taxon>
        <taxon>Mya</taxon>
    </lineage>
</organism>
<gene>
    <name evidence="1" type="ORF">MAR_003518</name>
</gene>
<keyword evidence="2" id="KW-1185">Reference proteome</keyword>
<name>A0ABY7G6A0_MYAAR</name>
<reference evidence="1" key="1">
    <citation type="submission" date="2022-11" db="EMBL/GenBank/DDBJ databases">
        <title>Centuries of genome instability and evolution in soft-shell clam transmissible cancer (bioRxiv).</title>
        <authorList>
            <person name="Hart S.F.M."/>
            <person name="Yonemitsu M.A."/>
            <person name="Giersch R.M."/>
            <person name="Beal B.F."/>
            <person name="Arriagada G."/>
            <person name="Davis B.W."/>
            <person name="Ostrander E.A."/>
            <person name="Goff S.P."/>
            <person name="Metzger M.J."/>
        </authorList>
    </citation>
    <scope>NUCLEOTIDE SEQUENCE</scope>
    <source>
        <strain evidence="1">MELC-2E11</strain>
        <tissue evidence="1">Siphon/mantle</tissue>
    </source>
</reference>
<proteinExistence type="predicted"/>
<evidence type="ECO:0000313" key="1">
    <source>
        <dbReference type="EMBL" id="WAR29950.1"/>
    </source>
</evidence>
<dbReference type="EMBL" id="CP111027">
    <property type="protein sequence ID" value="WAR29950.1"/>
    <property type="molecule type" value="Genomic_DNA"/>
</dbReference>
<feature type="non-terminal residue" evidence="1">
    <location>
        <position position="1"/>
    </location>
</feature>